<proteinExistence type="predicted"/>
<accession>A0ABV3QW43</accession>
<reference evidence="2 3" key="1">
    <citation type="submission" date="2024-06" db="EMBL/GenBank/DDBJ databases">
        <authorList>
            <person name="Tuo L."/>
        </authorList>
    </citation>
    <scope>NUCLEOTIDE SEQUENCE [LARGE SCALE GENOMIC DNA]</scope>
    <source>
        <strain evidence="2 3">ZMM04-5</strain>
    </source>
</reference>
<evidence type="ECO:0000313" key="3">
    <source>
        <dbReference type="Proteomes" id="UP001556196"/>
    </source>
</evidence>
<protein>
    <submittedName>
        <fullName evidence="2">Helix-turn-helix transcriptional regulator</fullName>
    </submittedName>
</protein>
<organism evidence="2 3">
    <name type="scientific">Mesorhizobium marinum</name>
    <dbReference type="NCBI Taxonomy" id="3228790"/>
    <lineage>
        <taxon>Bacteria</taxon>
        <taxon>Pseudomonadati</taxon>
        <taxon>Pseudomonadota</taxon>
        <taxon>Alphaproteobacteria</taxon>
        <taxon>Hyphomicrobiales</taxon>
        <taxon>Phyllobacteriaceae</taxon>
        <taxon>Mesorhizobium</taxon>
    </lineage>
</organism>
<gene>
    <name evidence="2" type="ORF">ABUE31_04770</name>
</gene>
<name>A0ABV3QW43_9HYPH</name>
<evidence type="ECO:0000313" key="2">
    <source>
        <dbReference type="EMBL" id="MEW9805296.1"/>
    </source>
</evidence>
<dbReference type="Pfam" id="PF12728">
    <property type="entry name" value="HTH_17"/>
    <property type="match status" value="1"/>
</dbReference>
<dbReference type="RefSeq" id="WP_367722338.1">
    <property type="nucleotide sequence ID" value="NZ_JBFOCH010000135.1"/>
</dbReference>
<dbReference type="EMBL" id="JBFOCI010000001">
    <property type="protein sequence ID" value="MEW9805296.1"/>
    <property type="molecule type" value="Genomic_DNA"/>
</dbReference>
<comment type="caution">
    <text evidence="2">The sequence shown here is derived from an EMBL/GenBank/DDBJ whole genome shotgun (WGS) entry which is preliminary data.</text>
</comment>
<keyword evidence="3" id="KW-1185">Reference proteome</keyword>
<sequence>MTRLSVTIPEAVAMTGISRTSLYKLFAEGKLPRKKNGKRSLILVEDLERVVKSLPEAA</sequence>
<dbReference type="InterPro" id="IPR041657">
    <property type="entry name" value="HTH_17"/>
</dbReference>
<dbReference type="Proteomes" id="UP001556196">
    <property type="component" value="Unassembled WGS sequence"/>
</dbReference>
<feature type="domain" description="Helix-turn-helix" evidence="1">
    <location>
        <begin position="7"/>
        <end position="52"/>
    </location>
</feature>
<evidence type="ECO:0000259" key="1">
    <source>
        <dbReference type="Pfam" id="PF12728"/>
    </source>
</evidence>